<dbReference type="GO" id="GO:0008234">
    <property type="term" value="F:cysteine-type peptidase activity"/>
    <property type="evidence" value="ECO:0007669"/>
    <property type="project" value="InterPro"/>
</dbReference>
<proteinExistence type="inferred from homology"/>
<feature type="region of interest" description="Disordered" evidence="2">
    <location>
        <begin position="144"/>
        <end position="168"/>
    </location>
</feature>
<name>A0A1I8FPY3_9PLAT</name>
<evidence type="ECO:0000256" key="2">
    <source>
        <dbReference type="SAM" id="MobiDB-lite"/>
    </source>
</evidence>
<evidence type="ECO:0000259" key="3">
    <source>
        <dbReference type="SMART" id="SM00645"/>
    </source>
</evidence>
<dbReference type="PANTHER" id="PTHR12411">
    <property type="entry name" value="CYSTEINE PROTEASE FAMILY C1-RELATED"/>
    <property type="match status" value="1"/>
</dbReference>
<protein>
    <submittedName>
        <fullName evidence="5">Pept_C1 domain-containing protein</fullName>
    </submittedName>
</protein>
<feature type="domain" description="Peptidase C1A papain C-terminal" evidence="3">
    <location>
        <begin position="65"/>
        <end position="296"/>
    </location>
</feature>
<keyword evidence="4" id="KW-1185">Reference proteome</keyword>
<evidence type="ECO:0000313" key="4">
    <source>
        <dbReference type="Proteomes" id="UP000095280"/>
    </source>
</evidence>
<dbReference type="PROSITE" id="PS00640">
    <property type="entry name" value="THIOL_PROTEASE_ASN"/>
    <property type="match status" value="1"/>
</dbReference>
<dbReference type="InterPro" id="IPR025661">
    <property type="entry name" value="Pept_asp_AS"/>
</dbReference>
<dbReference type="Proteomes" id="UP000095280">
    <property type="component" value="Unplaced"/>
</dbReference>
<feature type="compositionally biased region" description="Low complexity" evidence="2">
    <location>
        <begin position="144"/>
        <end position="165"/>
    </location>
</feature>
<dbReference type="SMART" id="SM00645">
    <property type="entry name" value="Pept_C1"/>
    <property type="match status" value="1"/>
</dbReference>
<reference evidence="5" key="1">
    <citation type="submission" date="2016-11" db="UniProtKB">
        <authorList>
            <consortium name="WormBaseParasite"/>
        </authorList>
    </citation>
    <scope>IDENTIFICATION</scope>
</reference>
<dbReference type="SUPFAM" id="SSF54001">
    <property type="entry name" value="Cysteine proteinases"/>
    <property type="match status" value="1"/>
</dbReference>
<dbReference type="InterPro" id="IPR013128">
    <property type="entry name" value="Peptidase_C1A"/>
</dbReference>
<comment type="similarity">
    <text evidence="1">Belongs to the peptidase C1 family.</text>
</comment>
<dbReference type="Gene3D" id="3.90.70.10">
    <property type="entry name" value="Cysteine proteinases"/>
    <property type="match status" value="1"/>
</dbReference>
<accession>A0A1I8FPY3</accession>
<evidence type="ECO:0000256" key="1">
    <source>
        <dbReference type="ARBA" id="ARBA00008455"/>
    </source>
</evidence>
<sequence>YNRFKPLADVRVLLGVLPNPNPSSLPELSYPESALKDLLSQIFALKDSILANNGRIVQLLAKYVTRATADPVGHLALLKPCLIGTASTAVERCLSKPHLSAEDLLSCWRLLLRHGLQRRLPRGRWTTGRAKAWSRAASTAPRTAASPIRCRTASTTPPESTSPAPGFTDTQCTKQCIQRYNSTYQQDKHFGASAYSVRSNEQQIMTEIMTNGPVEGAFTVYADFPSYKSGVYQHHTEGGSLGGHAIRILAAGRADGGTPYWLVANSWNSDWGERGFFRILRGKDECGIESSVVAGLPKD</sequence>
<organism evidence="4 5">
    <name type="scientific">Macrostomum lignano</name>
    <dbReference type="NCBI Taxonomy" id="282301"/>
    <lineage>
        <taxon>Eukaryota</taxon>
        <taxon>Metazoa</taxon>
        <taxon>Spiralia</taxon>
        <taxon>Lophotrochozoa</taxon>
        <taxon>Platyhelminthes</taxon>
        <taxon>Rhabditophora</taxon>
        <taxon>Macrostomorpha</taxon>
        <taxon>Macrostomida</taxon>
        <taxon>Macrostomidae</taxon>
        <taxon>Macrostomum</taxon>
    </lineage>
</organism>
<evidence type="ECO:0000313" key="5">
    <source>
        <dbReference type="WBParaSite" id="maker-unitig_42946-snap-gene-0.1-mRNA-1"/>
    </source>
</evidence>
<dbReference type="InterPro" id="IPR000668">
    <property type="entry name" value="Peptidase_C1A_C"/>
</dbReference>
<dbReference type="WBParaSite" id="maker-unitig_42946-snap-gene-0.1-mRNA-1">
    <property type="protein sequence ID" value="maker-unitig_42946-snap-gene-0.1-mRNA-1"/>
    <property type="gene ID" value="maker-unitig_42946-snap-gene-0.1"/>
</dbReference>
<dbReference type="Pfam" id="PF00112">
    <property type="entry name" value="Peptidase_C1"/>
    <property type="match status" value="1"/>
</dbReference>
<dbReference type="AlphaFoldDB" id="A0A1I8FPY3"/>
<dbReference type="GO" id="GO:0006508">
    <property type="term" value="P:proteolysis"/>
    <property type="evidence" value="ECO:0007669"/>
    <property type="project" value="InterPro"/>
</dbReference>
<dbReference type="InterPro" id="IPR038765">
    <property type="entry name" value="Papain-like_cys_pep_sf"/>
</dbReference>